<reference evidence="2" key="1">
    <citation type="journal article" date="2012" name="Nature">
        <title>The tomato genome sequence provides insights into fleshy fruit evolution.</title>
        <authorList>
            <consortium name="Tomato Genome Consortium"/>
        </authorList>
    </citation>
    <scope>NUCLEOTIDE SEQUENCE [LARGE SCALE GENOMIC DNA]</scope>
    <source>
        <strain evidence="2">cv. Heinz 1706</strain>
    </source>
</reference>
<proteinExistence type="predicted"/>
<accession>A0A3Q7G0W2</accession>
<dbReference type="InParanoid" id="A0A3Q7G0W2"/>
<keyword evidence="1" id="KW-1133">Transmembrane helix</keyword>
<keyword evidence="3" id="KW-1185">Reference proteome</keyword>
<organism evidence="2">
    <name type="scientific">Solanum lycopersicum</name>
    <name type="common">Tomato</name>
    <name type="synonym">Lycopersicon esculentum</name>
    <dbReference type="NCBI Taxonomy" id="4081"/>
    <lineage>
        <taxon>Eukaryota</taxon>
        <taxon>Viridiplantae</taxon>
        <taxon>Streptophyta</taxon>
        <taxon>Embryophyta</taxon>
        <taxon>Tracheophyta</taxon>
        <taxon>Spermatophyta</taxon>
        <taxon>Magnoliopsida</taxon>
        <taxon>eudicotyledons</taxon>
        <taxon>Gunneridae</taxon>
        <taxon>Pentapetalae</taxon>
        <taxon>asterids</taxon>
        <taxon>lamiids</taxon>
        <taxon>Solanales</taxon>
        <taxon>Solanaceae</taxon>
        <taxon>Solanoideae</taxon>
        <taxon>Solaneae</taxon>
        <taxon>Solanum</taxon>
        <taxon>Solanum subgen. Lycopersicon</taxon>
    </lineage>
</organism>
<reference evidence="2" key="2">
    <citation type="submission" date="2019-01" db="UniProtKB">
        <authorList>
            <consortium name="EnsemblPlants"/>
        </authorList>
    </citation>
    <scope>IDENTIFICATION</scope>
    <source>
        <strain evidence="2">cv. Heinz 1706</strain>
    </source>
</reference>
<dbReference type="EnsemblPlants" id="Solyc03g005220.3.1">
    <property type="protein sequence ID" value="Solyc03g005220.3.1"/>
    <property type="gene ID" value="Solyc03g005220.3"/>
</dbReference>
<sequence>MFGGNGNIKSFGTDGSGNGGGSFGDFGCQKIGIGLLGGGLISCTGLTFALGSARKMHCNKNQMKLDFCLDRRISLSLSPQMNIVANDMLLLGTM</sequence>
<dbReference type="Proteomes" id="UP000004994">
    <property type="component" value="Chromosome 3"/>
</dbReference>
<feature type="transmembrane region" description="Helical" evidence="1">
    <location>
        <begin position="31"/>
        <end position="53"/>
    </location>
</feature>
<evidence type="ECO:0000313" key="2">
    <source>
        <dbReference type="EnsemblPlants" id="Solyc03g005220.3.1"/>
    </source>
</evidence>
<keyword evidence="1" id="KW-0812">Transmembrane</keyword>
<keyword evidence="1" id="KW-0472">Membrane</keyword>
<evidence type="ECO:0000256" key="1">
    <source>
        <dbReference type="SAM" id="Phobius"/>
    </source>
</evidence>
<evidence type="ECO:0000313" key="3">
    <source>
        <dbReference type="Proteomes" id="UP000004994"/>
    </source>
</evidence>
<name>A0A3Q7G0W2_SOLLC</name>
<dbReference type="AlphaFoldDB" id="A0A3Q7G0W2"/>
<dbReference type="Gramene" id="Solyc03g005220.3.1">
    <property type="protein sequence ID" value="Solyc03g005220.3.1"/>
    <property type="gene ID" value="Solyc03g005220.3"/>
</dbReference>
<protein>
    <submittedName>
        <fullName evidence="2">Uncharacterized protein</fullName>
    </submittedName>
</protein>